<keyword evidence="6 8" id="KW-0472">Membrane</keyword>
<feature type="transmembrane region" description="Helical" evidence="8">
    <location>
        <begin position="598"/>
        <end position="618"/>
    </location>
</feature>
<evidence type="ECO:0000259" key="9">
    <source>
        <dbReference type="Pfam" id="PF13632"/>
    </source>
</evidence>
<evidence type="ECO:0000256" key="2">
    <source>
        <dbReference type="ARBA" id="ARBA00022676"/>
    </source>
</evidence>
<dbReference type="OrthoDB" id="7431422at2"/>
<dbReference type="PANTHER" id="PTHR43867">
    <property type="entry name" value="CELLULOSE SYNTHASE CATALYTIC SUBUNIT A [UDP-FORMING]"/>
    <property type="match status" value="1"/>
</dbReference>
<dbReference type="GO" id="GO:0016020">
    <property type="term" value="C:membrane"/>
    <property type="evidence" value="ECO:0007669"/>
    <property type="project" value="UniProtKB-SubCell"/>
</dbReference>
<sequence length="674" mass="74886">MHRTVYEIGETADLPAGRRRGDESRAASTGTVPEHTDFIEEWGPVLCRLGCSREQLGQLARAQGAHNDIISVLASCGGCERGGILQALSDELGLQRLDTIDPPRMLLSDDQLLMLLRGNGSHLPVKYLHRDGNVYYLLSTRAIRPGRLQACLRTRPRLAPRMRIVDDRTLRAALIERARPLLSRIAVNGLSEKHPDMSAHIVANAWQGYMVGILMSLLPVGIVLAPMVVLTLVHALATVFFFACVILRFLAAMASGPVKHRAAPPVPEGNVPTYSVLIALYKEANVVPDLLTALDWIVWPREKLEIKLVCEADDHETLTAIRACPLPSHIEVVEVPAIGPRTKPKALSYALPLTSGDFVVLYDAEDWPDPMQLAEAWAKFRECGREVAVLQAPLEISNAPESKVARMFAFEYRALFHGLLPFLARNGFLLPLGGTSNHFRREALEEVGGWDPFNVTEDADLGLRLARFGYRADVLSSPTYEKAPRTVGIWIPQRTRWFKGWAQTWLVHMRHPIRLAGDLGFRSFLMAQVLFGGMLASALLHPVLLATFLVVTIRLQLGMTGERPFPALLAVDMVNVTFGYLAFLLLGWRTLGPGHKRGFWKVVALTPVYWAMMSWAGWRAIWQLWRQPFRWEKTPHENMMTSLASPPAGGSATQQIAGAAALWPMRAAAIAPRR</sequence>
<dbReference type="InterPro" id="IPR050321">
    <property type="entry name" value="Glycosyltr_2/OpgH_subfam"/>
</dbReference>
<dbReference type="PANTHER" id="PTHR43867:SF2">
    <property type="entry name" value="CELLULOSE SYNTHASE CATALYTIC SUBUNIT A [UDP-FORMING]"/>
    <property type="match status" value="1"/>
</dbReference>
<keyword evidence="11" id="KW-1185">Reference proteome</keyword>
<dbReference type="GO" id="GO:0016757">
    <property type="term" value="F:glycosyltransferase activity"/>
    <property type="evidence" value="ECO:0007669"/>
    <property type="project" value="UniProtKB-KW"/>
</dbReference>
<evidence type="ECO:0000256" key="4">
    <source>
        <dbReference type="ARBA" id="ARBA00022692"/>
    </source>
</evidence>
<keyword evidence="4 8" id="KW-0812">Transmembrane</keyword>
<comment type="subcellular location">
    <subcellularLocation>
        <location evidence="1">Membrane</location>
        <topology evidence="1">Multi-pass membrane protein</topology>
    </subcellularLocation>
</comment>
<dbReference type="SUPFAM" id="SSF53448">
    <property type="entry name" value="Nucleotide-diphospho-sugar transferases"/>
    <property type="match status" value="1"/>
</dbReference>
<name>A0A4R6YKI6_9HYPH</name>
<proteinExistence type="predicted"/>
<feature type="transmembrane region" description="Helical" evidence="8">
    <location>
        <begin position="529"/>
        <end position="553"/>
    </location>
</feature>
<feature type="domain" description="Glycosyltransferase 2-like" evidence="9">
    <location>
        <begin position="359"/>
        <end position="549"/>
    </location>
</feature>
<dbReference type="AlphaFoldDB" id="A0A4R6YKI6"/>
<organism evidence="10 11">
    <name type="scientific">Aquamicrobium defluvii</name>
    <dbReference type="NCBI Taxonomy" id="69279"/>
    <lineage>
        <taxon>Bacteria</taxon>
        <taxon>Pseudomonadati</taxon>
        <taxon>Pseudomonadota</taxon>
        <taxon>Alphaproteobacteria</taxon>
        <taxon>Hyphomicrobiales</taxon>
        <taxon>Phyllobacteriaceae</taxon>
        <taxon>Aquamicrobium</taxon>
    </lineage>
</organism>
<feature type="transmembrane region" description="Helical" evidence="8">
    <location>
        <begin position="565"/>
        <end position="586"/>
    </location>
</feature>
<feature type="region of interest" description="Disordered" evidence="7">
    <location>
        <begin position="12"/>
        <end position="32"/>
    </location>
</feature>
<dbReference type="Proteomes" id="UP000294958">
    <property type="component" value="Unassembled WGS sequence"/>
</dbReference>
<comment type="caution">
    <text evidence="10">The sequence shown here is derived from an EMBL/GenBank/DDBJ whole genome shotgun (WGS) entry which is preliminary data.</text>
</comment>
<evidence type="ECO:0000256" key="1">
    <source>
        <dbReference type="ARBA" id="ARBA00004141"/>
    </source>
</evidence>
<feature type="transmembrane region" description="Helical" evidence="8">
    <location>
        <begin position="228"/>
        <end position="251"/>
    </location>
</feature>
<gene>
    <name evidence="10" type="ORF">DES43_10272</name>
</gene>
<keyword evidence="5 8" id="KW-1133">Transmembrane helix</keyword>
<keyword evidence="2" id="KW-0328">Glycosyltransferase</keyword>
<reference evidence="10 11" key="1">
    <citation type="submission" date="2019-03" db="EMBL/GenBank/DDBJ databases">
        <title>Genomic Encyclopedia of Type Strains, Phase IV (KMG-IV): sequencing the most valuable type-strain genomes for metagenomic binning, comparative biology and taxonomic classification.</title>
        <authorList>
            <person name="Goeker M."/>
        </authorList>
    </citation>
    <scope>NUCLEOTIDE SEQUENCE [LARGE SCALE GENOMIC DNA]</scope>
    <source>
        <strain evidence="10 11">DSM 11603</strain>
    </source>
</reference>
<keyword evidence="3 10" id="KW-0808">Transferase</keyword>
<dbReference type="Pfam" id="PF13632">
    <property type="entry name" value="Glyco_trans_2_3"/>
    <property type="match status" value="1"/>
</dbReference>
<dbReference type="InterPro" id="IPR029044">
    <property type="entry name" value="Nucleotide-diphossugar_trans"/>
</dbReference>
<evidence type="ECO:0000313" key="11">
    <source>
        <dbReference type="Proteomes" id="UP000294958"/>
    </source>
</evidence>
<evidence type="ECO:0000256" key="3">
    <source>
        <dbReference type="ARBA" id="ARBA00022679"/>
    </source>
</evidence>
<dbReference type="EMBL" id="SNZF01000002">
    <property type="protein sequence ID" value="TDR37528.1"/>
    <property type="molecule type" value="Genomic_DNA"/>
</dbReference>
<protein>
    <submittedName>
        <fullName evidence="10">Cellulose synthase/poly-beta-1,6-N-acetylglucosamine synthase-like glycosyltransferase</fullName>
    </submittedName>
</protein>
<evidence type="ECO:0000256" key="8">
    <source>
        <dbReference type="SAM" id="Phobius"/>
    </source>
</evidence>
<accession>A0A4R6YKI6</accession>
<evidence type="ECO:0000256" key="7">
    <source>
        <dbReference type="SAM" id="MobiDB-lite"/>
    </source>
</evidence>
<dbReference type="InterPro" id="IPR001173">
    <property type="entry name" value="Glyco_trans_2-like"/>
</dbReference>
<feature type="transmembrane region" description="Helical" evidence="8">
    <location>
        <begin position="201"/>
        <end position="222"/>
    </location>
</feature>
<evidence type="ECO:0000313" key="10">
    <source>
        <dbReference type="EMBL" id="TDR37528.1"/>
    </source>
</evidence>
<dbReference type="Gene3D" id="3.90.550.10">
    <property type="entry name" value="Spore Coat Polysaccharide Biosynthesis Protein SpsA, Chain A"/>
    <property type="match status" value="1"/>
</dbReference>
<evidence type="ECO:0000256" key="6">
    <source>
        <dbReference type="ARBA" id="ARBA00023136"/>
    </source>
</evidence>
<evidence type="ECO:0000256" key="5">
    <source>
        <dbReference type="ARBA" id="ARBA00022989"/>
    </source>
</evidence>
<dbReference type="RefSeq" id="WP_133674779.1">
    <property type="nucleotide sequence ID" value="NZ_KK073886.1"/>
</dbReference>